<organism evidence="2 3">
    <name type="scientific">Lusitaniella coriacea LEGE 07157</name>
    <dbReference type="NCBI Taxonomy" id="945747"/>
    <lineage>
        <taxon>Bacteria</taxon>
        <taxon>Bacillati</taxon>
        <taxon>Cyanobacteriota</taxon>
        <taxon>Cyanophyceae</taxon>
        <taxon>Spirulinales</taxon>
        <taxon>Lusitaniellaceae</taxon>
        <taxon>Lusitaniella</taxon>
    </lineage>
</organism>
<feature type="region of interest" description="Disordered" evidence="1">
    <location>
        <begin position="1"/>
        <end position="25"/>
    </location>
</feature>
<accession>A0A8J7B170</accession>
<protein>
    <recommendedName>
        <fullName evidence="4">Peptide ABC transporter substrate-binding protein</fullName>
    </recommendedName>
</protein>
<comment type="caution">
    <text evidence="2">The sequence shown here is derived from an EMBL/GenBank/DDBJ whole genome shotgun (WGS) entry which is preliminary data.</text>
</comment>
<reference evidence="2" key="1">
    <citation type="submission" date="2020-10" db="EMBL/GenBank/DDBJ databases">
        <authorList>
            <person name="Castelo-Branco R."/>
            <person name="Eusebio N."/>
            <person name="Adriana R."/>
            <person name="Vieira A."/>
            <person name="Brugerolle De Fraissinette N."/>
            <person name="Rezende De Castro R."/>
            <person name="Schneider M.P."/>
            <person name="Vasconcelos V."/>
            <person name="Leao P.N."/>
        </authorList>
    </citation>
    <scope>NUCLEOTIDE SEQUENCE</scope>
    <source>
        <strain evidence="2">LEGE 07157</strain>
    </source>
</reference>
<dbReference type="AlphaFoldDB" id="A0A8J7B170"/>
<proteinExistence type="predicted"/>
<dbReference type="RefSeq" id="WP_194028496.1">
    <property type="nucleotide sequence ID" value="NZ_JADEWZ010000006.1"/>
</dbReference>
<keyword evidence="3" id="KW-1185">Reference proteome</keyword>
<evidence type="ECO:0008006" key="4">
    <source>
        <dbReference type="Google" id="ProtNLM"/>
    </source>
</evidence>
<dbReference type="Proteomes" id="UP000654482">
    <property type="component" value="Unassembled WGS sequence"/>
</dbReference>
<sequence length="83" mass="9371">MTQNFLPNTQTSQIQLQTPPRESVPHREPVRLMLMGSRQGVTRIIHTLHVLGFAEVGEWSPLLPGRTAGEVMSILTRYFLTNS</sequence>
<evidence type="ECO:0000313" key="2">
    <source>
        <dbReference type="EMBL" id="MBE9115410.1"/>
    </source>
</evidence>
<name>A0A8J7B170_9CYAN</name>
<evidence type="ECO:0000256" key="1">
    <source>
        <dbReference type="SAM" id="MobiDB-lite"/>
    </source>
</evidence>
<gene>
    <name evidence="2" type="ORF">IQ249_05800</name>
</gene>
<dbReference type="EMBL" id="JADEWZ010000006">
    <property type="protein sequence ID" value="MBE9115410.1"/>
    <property type="molecule type" value="Genomic_DNA"/>
</dbReference>
<feature type="compositionally biased region" description="Polar residues" evidence="1">
    <location>
        <begin position="1"/>
        <end position="20"/>
    </location>
</feature>
<evidence type="ECO:0000313" key="3">
    <source>
        <dbReference type="Proteomes" id="UP000654482"/>
    </source>
</evidence>